<sequence>GITCSNGITWSPDHTTMYYIDSPTKQVKAYPFDHDTGRLGEGRVIITIPEGEGSPDGMTTDMEGMLWIAQWDGYCVSRFNPETGERLLKVEVPAARVTSCVFGGDLLDELYITTARTGLPEEELRQRPLSGGIFRLKPGVQGLPSYSFGS</sequence>
<evidence type="ECO:0000256" key="1">
    <source>
        <dbReference type="ARBA" id="ARBA00008853"/>
    </source>
</evidence>
<dbReference type="Proteomes" id="UP001519887">
    <property type="component" value="Unassembled WGS sequence"/>
</dbReference>
<feature type="non-terminal residue" evidence="3">
    <location>
        <position position="1"/>
    </location>
</feature>
<evidence type="ECO:0000313" key="3">
    <source>
        <dbReference type="EMBL" id="MBW7458642.1"/>
    </source>
</evidence>
<keyword evidence="4" id="KW-1185">Reference proteome</keyword>
<dbReference type="InterPro" id="IPR011042">
    <property type="entry name" value="6-blade_b-propeller_TolB-like"/>
</dbReference>
<dbReference type="InterPro" id="IPR005511">
    <property type="entry name" value="SMP-30"/>
</dbReference>
<dbReference type="PRINTS" id="PR01790">
    <property type="entry name" value="SMP30FAMILY"/>
</dbReference>
<evidence type="ECO:0000313" key="4">
    <source>
        <dbReference type="Proteomes" id="UP001519887"/>
    </source>
</evidence>
<organism evidence="3 4">
    <name type="scientific">Paenibacillus sepulcri</name>
    <dbReference type="NCBI Taxonomy" id="359917"/>
    <lineage>
        <taxon>Bacteria</taxon>
        <taxon>Bacillati</taxon>
        <taxon>Bacillota</taxon>
        <taxon>Bacilli</taxon>
        <taxon>Bacillales</taxon>
        <taxon>Paenibacillaceae</taxon>
        <taxon>Paenibacillus</taxon>
    </lineage>
</organism>
<comment type="similarity">
    <text evidence="1">Belongs to the SMP-30/CGR1 family.</text>
</comment>
<dbReference type="SUPFAM" id="SSF63829">
    <property type="entry name" value="Calcium-dependent phosphotriesterase"/>
    <property type="match status" value="1"/>
</dbReference>
<dbReference type="Gene3D" id="2.120.10.30">
    <property type="entry name" value="TolB, C-terminal domain"/>
    <property type="match status" value="1"/>
</dbReference>
<feature type="domain" description="SMP-30/Gluconolactonase/LRE-like region" evidence="2">
    <location>
        <begin position="1"/>
        <end position="116"/>
    </location>
</feature>
<dbReference type="EMBL" id="JAHZIK010001280">
    <property type="protein sequence ID" value="MBW7458642.1"/>
    <property type="molecule type" value="Genomic_DNA"/>
</dbReference>
<accession>A0ABS7CCK2</accession>
<name>A0ABS7CCK2_9BACL</name>
<dbReference type="Pfam" id="PF08450">
    <property type="entry name" value="SGL"/>
    <property type="match status" value="1"/>
</dbReference>
<proteinExistence type="inferred from homology"/>
<comment type="caution">
    <text evidence="3">The sequence shown here is derived from an EMBL/GenBank/DDBJ whole genome shotgun (WGS) entry which is preliminary data.</text>
</comment>
<gene>
    <name evidence="3" type="ORF">K0U00_31825</name>
</gene>
<dbReference type="PANTHER" id="PTHR10907:SF47">
    <property type="entry name" value="REGUCALCIN"/>
    <property type="match status" value="1"/>
</dbReference>
<dbReference type="PANTHER" id="PTHR10907">
    <property type="entry name" value="REGUCALCIN"/>
    <property type="match status" value="1"/>
</dbReference>
<reference evidence="3 4" key="1">
    <citation type="submission" date="2021-07" db="EMBL/GenBank/DDBJ databases">
        <title>Paenibacillus radiodurans sp. nov., isolated from the southeastern edge of Tengger Desert.</title>
        <authorList>
            <person name="Zhang G."/>
        </authorList>
    </citation>
    <scope>NUCLEOTIDE SEQUENCE [LARGE SCALE GENOMIC DNA]</scope>
    <source>
        <strain evidence="3 4">CCM 7311</strain>
    </source>
</reference>
<evidence type="ECO:0000259" key="2">
    <source>
        <dbReference type="Pfam" id="PF08450"/>
    </source>
</evidence>
<dbReference type="InterPro" id="IPR013658">
    <property type="entry name" value="SGL"/>
</dbReference>
<protein>
    <submittedName>
        <fullName evidence="3">SMP-30/gluconolactonase/LRE family protein</fullName>
    </submittedName>
</protein>